<dbReference type="GO" id="GO:0005886">
    <property type="term" value="C:plasma membrane"/>
    <property type="evidence" value="ECO:0007669"/>
    <property type="project" value="UniProtKB-SubCell"/>
</dbReference>
<gene>
    <name evidence="10" type="ORF">A3860_20035</name>
</gene>
<feature type="domain" description="ABC3 transporter permease C-terminal" evidence="8">
    <location>
        <begin position="296"/>
        <end position="408"/>
    </location>
</feature>
<protein>
    <recommendedName>
        <fullName evidence="12">ABC transporter permease</fullName>
    </recommendedName>
</protein>
<reference evidence="10 11" key="1">
    <citation type="submission" date="2016-03" db="EMBL/GenBank/DDBJ databases">
        <title>Niastella vici sp. nov., isolated from farmland soil.</title>
        <authorList>
            <person name="Chen L."/>
            <person name="Wang D."/>
            <person name="Yang S."/>
            <person name="Wang G."/>
        </authorList>
    </citation>
    <scope>NUCLEOTIDE SEQUENCE [LARGE SCALE GENOMIC DNA]</scope>
    <source>
        <strain evidence="10 11">DJ57</strain>
    </source>
</reference>
<feature type="domain" description="MacB-like periplasmic core" evidence="9">
    <location>
        <begin position="445"/>
        <end position="659"/>
    </location>
</feature>
<dbReference type="OrthoDB" id="5933722at2"/>
<dbReference type="STRING" id="1703345.A3860_20035"/>
<evidence type="ECO:0000256" key="1">
    <source>
        <dbReference type="ARBA" id="ARBA00004651"/>
    </source>
</evidence>
<evidence type="ECO:0000259" key="8">
    <source>
        <dbReference type="Pfam" id="PF02687"/>
    </source>
</evidence>
<dbReference type="Proteomes" id="UP000192796">
    <property type="component" value="Unassembled WGS sequence"/>
</dbReference>
<feature type="transmembrane region" description="Helical" evidence="7">
    <location>
        <begin position="21"/>
        <end position="41"/>
    </location>
</feature>
<feature type="transmembrane region" description="Helical" evidence="7">
    <location>
        <begin position="437"/>
        <end position="458"/>
    </location>
</feature>
<evidence type="ECO:0000256" key="3">
    <source>
        <dbReference type="ARBA" id="ARBA00022692"/>
    </source>
</evidence>
<dbReference type="PANTHER" id="PTHR30572:SF4">
    <property type="entry name" value="ABC TRANSPORTER PERMEASE YTRF"/>
    <property type="match status" value="1"/>
</dbReference>
<proteinExistence type="inferred from homology"/>
<comment type="subcellular location">
    <subcellularLocation>
        <location evidence="1">Cell membrane</location>
        <topology evidence="1">Multi-pass membrane protein</topology>
    </subcellularLocation>
</comment>
<keyword evidence="11" id="KW-1185">Reference proteome</keyword>
<feature type="transmembrane region" description="Helical" evidence="7">
    <location>
        <begin position="290"/>
        <end position="312"/>
    </location>
</feature>
<feature type="domain" description="ABC3 transporter permease C-terminal" evidence="8">
    <location>
        <begin position="696"/>
        <end position="805"/>
    </location>
</feature>
<dbReference type="PANTHER" id="PTHR30572">
    <property type="entry name" value="MEMBRANE COMPONENT OF TRANSPORTER-RELATED"/>
    <property type="match status" value="1"/>
</dbReference>
<keyword evidence="2" id="KW-1003">Cell membrane</keyword>
<evidence type="ECO:0000259" key="9">
    <source>
        <dbReference type="Pfam" id="PF12704"/>
    </source>
</evidence>
<keyword evidence="5 7" id="KW-0472">Membrane</keyword>
<dbReference type="Pfam" id="PF02687">
    <property type="entry name" value="FtsX"/>
    <property type="match status" value="2"/>
</dbReference>
<evidence type="ECO:0000256" key="4">
    <source>
        <dbReference type="ARBA" id="ARBA00022989"/>
    </source>
</evidence>
<dbReference type="EMBL" id="LVYD01000042">
    <property type="protein sequence ID" value="OQP64268.1"/>
    <property type="molecule type" value="Genomic_DNA"/>
</dbReference>
<feature type="transmembrane region" description="Helical" evidence="7">
    <location>
        <begin position="693"/>
        <end position="718"/>
    </location>
</feature>
<dbReference type="InterPro" id="IPR025857">
    <property type="entry name" value="MacB_PCD"/>
</dbReference>
<evidence type="ECO:0000256" key="7">
    <source>
        <dbReference type="SAM" id="Phobius"/>
    </source>
</evidence>
<dbReference type="InterPro" id="IPR050250">
    <property type="entry name" value="Macrolide_Exporter_MacB"/>
</dbReference>
<feature type="transmembrane region" description="Helical" evidence="7">
    <location>
        <begin position="346"/>
        <end position="367"/>
    </location>
</feature>
<evidence type="ECO:0000256" key="6">
    <source>
        <dbReference type="ARBA" id="ARBA00038076"/>
    </source>
</evidence>
<evidence type="ECO:0000256" key="2">
    <source>
        <dbReference type="ARBA" id="ARBA00022475"/>
    </source>
</evidence>
<evidence type="ECO:0008006" key="12">
    <source>
        <dbReference type="Google" id="ProtNLM"/>
    </source>
</evidence>
<organism evidence="10 11">
    <name type="scientific">Niastella vici</name>
    <dbReference type="NCBI Taxonomy" id="1703345"/>
    <lineage>
        <taxon>Bacteria</taxon>
        <taxon>Pseudomonadati</taxon>
        <taxon>Bacteroidota</taxon>
        <taxon>Chitinophagia</taxon>
        <taxon>Chitinophagales</taxon>
        <taxon>Chitinophagaceae</taxon>
        <taxon>Niastella</taxon>
    </lineage>
</organism>
<name>A0A1V9G182_9BACT</name>
<dbReference type="RefSeq" id="WP_081146884.1">
    <property type="nucleotide sequence ID" value="NZ_LVYD01000042.1"/>
</dbReference>
<dbReference type="Pfam" id="PF12704">
    <property type="entry name" value="MacB_PCD"/>
    <property type="match status" value="2"/>
</dbReference>
<feature type="domain" description="MacB-like periplasmic core" evidence="9">
    <location>
        <begin position="20"/>
        <end position="246"/>
    </location>
</feature>
<dbReference type="InterPro" id="IPR003838">
    <property type="entry name" value="ABC3_permease_C"/>
</dbReference>
<evidence type="ECO:0000256" key="5">
    <source>
        <dbReference type="ARBA" id="ARBA00023136"/>
    </source>
</evidence>
<comment type="similarity">
    <text evidence="6">Belongs to the ABC-4 integral membrane protein family.</text>
</comment>
<feature type="transmembrane region" description="Helical" evidence="7">
    <location>
        <begin position="775"/>
        <end position="797"/>
    </location>
</feature>
<keyword evidence="4 7" id="KW-1133">Transmembrane helix</keyword>
<sequence length="816" mass="91791">MFKNYFKTAWRNLLKNKLFSLINIAGLSVGIAACLLILQYVSFQLSFDRFNKNVDNIYRVTNDRYQNGKLIQHGTITYSAIGKAMQDDFPEVINHARVRPSYGILINGEKKLGGQSGFGVDNSFLSMFSYPLITGDRNNALTNPNTIILTETLARSLFDVRGSDFQGVIGKMILIDNGKPYKITGICKDAPENSHLWFSYLLSYCTFYKTWEWKQADYDFTDSDFWHYIQLKPGTDHKALEAKLDAFSQRHFQGNKISGSDEKFLLQPLTKAHLYSDYEYEIGKIASARVVWSMLIIAALIILIAWVNYINLATAKSVERAKEVGVRKVSGATKTQLVKQFLTESFLINLMALVIALLVVLLVQQPFNELIHQHLSLTYLFHNGLRGFNVVALLIGIIGLGIFISGFYPAFVLSSFRPILVLKGKYFSSSKGIHLRRALVVTQFAITVALIIGSLVVYSQMRFVSKQSLGINLSQVLIIRPPQLTQFDSTFISRESALQNELKRIPNVHLVANSWSVPGNEMGRDFDLSLPGNKEAAHFTTRKNGVSPEYIPVYDIKLLAGRNFDNADYNADWKNIHNIILNENVTRLLGFKIPQEAVGKQIHVEGREWDVVGVVADFHQKSLRYPLEPLVLFPLFSTYSALSVRVNTKDVTQTMAAIKTKFDQFFPGNLFDYYFLDDSYNQQYANDILFGKIFGIFSAFAVLIACLGLLGLSLFATLQRTKEIGVRKVLGASVSNIVLLLSKDFIRLVLVAFIIASPVAWFVMNNWLNDFAYRIQISAWIFIAAGLTAVVIALATISFQAIKAALANPVKSLRTE</sequence>
<feature type="transmembrane region" description="Helical" evidence="7">
    <location>
        <begin position="745"/>
        <end position="763"/>
    </location>
</feature>
<accession>A0A1V9G182</accession>
<feature type="transmembrane region" description="Helical" evidence="7">
    <location>
        <begin position="387"/>
        <end position="416"/>
    </location>
</feature>
<keyword evidence="3 7" id="KW-0812">Transmembrane</keyword>
<dbReference type="GO" id="GO:0022857">
    <property type="term" value="F:transmembrane transporter activity"/>
    <property type="evidence" value="ECO:0007669"/>
    <property type="project" value="TreeGrafter"/>
</dbReference>
<evidence type="ECO:0000313" key="10">
    <source>
        <dbReference type="EMBL" id="OQP64268.1"/>
    </source>
</evidence>
<evidence type="ECO:0000313" key="11">
    <source>
        <dbReference type="Proteomes" id="UP000192796"/>
    </source>
</evidence>
<comment type="caution">
    <text evidence="10">The sequence shown here is derived from an EMBL/GenBank/DDBJ whole genome shotgun (WGS) entry which is preliminary data.</text>
</comment>
<dbReference type="AlphaFoldDB" id="A0A1V9G182"/>
<dbReference type="PROSITE" id="PS51257">
    <property type="entry name" value="PROKAR_LIPOPROTEIN"/>
    <property type="match status" value="1"/>
</dbReference>